<reference evidence="2 3" key="1">
    <citation type="journal article" date="2014" name="PLoS Genet.">
        <title>Phylogenetically driven sequencing of extremely halophilic archaea reveals strategies for static and dynamic osmo-response.</title>
        <authorList>
            <person name="Becker E.A."/>
            <person name="Seitzer P.M."/>
            <person name="Tritt A."/>
            <person name="Larsen D."/>
            <person name="Krusor M."/>
            <person name="Yao A.I."/>
            <person name="Wu D."/>
            <person name="Madern D."/>
            <person name="Eisen J.A."/>
            <person name="Darling A.E."/>
            <person name="Facciotti M.T."/>
        </authorList>
    </citation>
    <scope>NUCLEOTIDE SEQUENCE [LARGE SCALE GENOMIC DNA]</scope>
    <source>
        <strain evidence="2 3">JCM 14624</strain>
    </source>
</reference>
<dbReference type="Gene3D" id="2.130.10.10">
    <property type="entry name" value="YVTN repeat-like/Quinoprotein amine dehydrogenase"/>
    <property type="match status" value="1"/>
</dbReference>
<protein>
    <submittedName>
        <fullName evidence="2">PQQ enzyme repeat-containing protein</fullName>
    </submittedName>
</protein>
<dbReference type="Pfam" id="PF13360">
    <property type="entry name" value="PQQ_2"/>
    <property type="match status" value="2"/>
</dbReference>
<dbReference type="InterPro" id="IPR011047">
    <property type="entry name" value="Quinoprotein_ADH-like_sf"/>
</dbReference>
<dbReference type="STRING" id="1227490.C479_13573"/>
<dbReference type="AlphaFoldDB" id="M0BD15"/>
<dbReference type="RefSeq" id="WP_007703606.1">
    <property type="nucleotide sequence ID" value="NZ_AOIQ01000021.1"/>
</dbReference>
<evidence type="ECO:0000313" key="2">
    <source>
        <dbReference type="EMBL" id="ELZ08372.1"/>
    </source>
</evidence>
<evidence type="ECO:0000259" key="1">
    <source>
        <dbReference type="Pfam" id="PF13360"/>
    </source>
</evidence>
<keyword evidence="3" id="KW-1185">Reference proteome</keyword>
<feature type="domain" description="Pyrrolo-quinoline quinone repeat" evidence="1">
    <location>
        <begin position="183"/>
        <end position="315"/>
    </location>
</feature>
<dbReference type="EMBL" id="AOIQ01000021">
    <property type="protein sequence ID" value="ELZ08372.1"/>
    <property type="molecule type" value="Genomic_DNA"/>
</dbReference>
<evidence type="ECO:0000313" key="3">
    <source>
        <dbReference type="Proteomes" id="UP000011560"/>
    </source>
</evidence>
<dbReference type="SUPFAM" id="SSF50998">
    <property type="entry name" value="Quinoprotein alcohol dehydrogenase-like"/>
    <property type="match status" value="1"/>
</dbReference>
<organism evidence="2 3">
    <name type="scientific">Halovivax asiaticus JCM 14624</name>
    <dbReference type="NCBI Taxonomy" id="1227490"/>
    <lineage>
        <taxon>Archaea</taxon>
        <taxon>Methanobacteriati</taxon>
        <taxon>Methanobacteriota</taxon>
        <taxon>Stenosarchaea group</taxon>
        <taxon>Halobacteria</taxon>
        <taxon>Halobacteriales</taxon>
        <taxon>Natrialbaceae</taxon>
        <taxon>Halovivax</taxon>
    </lineage>
</organism>
<dbReference type="InterPro" id="IPR002372">
    <property type="entry name" value="PQQ_rpt_dom"/>
</dbReference>
<dbReference type="SMART" id="SM00564">
    <property type="entry name" value="PQQ"/>
    <property type="match status" value="3"/>
</dbReference>
<comment type="caution">
    <text evidence="2">The sequence shown here is derived from an EMBL/GenBank/DDBJ whole genome shotgun (WGS) entry which is preliminary data.</text>
</comment>
<gene>
    <name evidence="2" type="ORF">C479_13573</name>
</gene>
<proteinExistence type="predicted"/>
<name>M0BD15_9EURY</name>
<accession>M0BD15</accession>
<dbReference type="PANTHER" id="PTHR34512">
    <property type="entry name" value="CELL SURFACE PROTEIN"/>
    <property type="match status" value="1"/>
</dbReference>
<dbReference type="InterPro" id="IPR015943">
    <property type="entry name" value="WD40/YVTN_repeat-like_dom_sf"/>
</dbReference>
<sequence length="346" mass="37673">MFANKSTVDSTPTEISPDWTVDLGMPVPTTAPRVLDDMVYVGTDTFVVGLALDGSDGRTRPLDDRAQFGRVPSIAATPAVDERAARLVVPLAIDGTAILCAVTPDDDIEWTQSLSGGLAFTPTIDGAGLAIQTTDAISVLGRNDGRIRWSKSVLAPDTRTEDATDRSPAMTDDRVFVPCKDGLRCFDREDGTEQWHTLDDPITATPAVGDELVYAPVADRGVRAIDRSSGRIEWKTEAFPCWTRPLVDGDRIYVAGERNLYAFDRTTGDRLWRFDEPGFGGPTYTSPQLVDDRIIAGSTGHAIVVFDRDRTRLARSTGTNTPRSHAIVGEHVLVAHWSGVSRYELP</sequence>
<dbReference type="OrthoDB" id="145878at2157"/>
<feature type="domain" description="Pyrrolo-quinoline quinone repeat" evidence="1">
    <location>
        <begin position="90"/>
        <end position="182"/>
    </location>
</feature>
<dbReference type="Proteomes" id="UP000011560">
    <property type="component" value="Unassembled WGS sequence"/>
</dbReference>
<dbReference type="PANTHER" id="PTHR34512:SF30">
    <property type="entry name" value="OUTER MEMBRANE PROTEIN ASSEMBLY FACTOR BAMB"/>
    <property type="match status" value="1"/>
</dbReference>
<dbReference type="InterPro" id="IPR018391">
    <property type="entry name" value="PQQ_b-propeller_rpt"/>
</dbReference>